<evidence type="ECO:0000256" key="9">
    <source>
        <dbReference type="ARBA" id="ARBA00023004"/>
    </source>
</evidence>
<keyword evidence="7 12" id="KW-0479">Metal-binding</keyword>
<evidence type="ECO:0000256" key="8">
    <source>
        <dbReference type="ARBA" id="ARBA00022989"/>
    </source>
</evidence>
<dbReference type="GO" id="GO:0016020">
    <property type="term" value="C:membrane"/>
    <property type="evidence" value="ECO:0007669"/>
    <property type="project" value="UniProtKB-SubCell"/>
</dbReference>
<gene>
    <name evidence="14" type="ORF">IZ6_01840</name>
</gene>
<dbReference type="GO" id="GO:0009055">
    <property type="term" value="F:electron transfer activity"/>
    <property type="evidence" value="ECO:0007669"/>
    <property type="project" value="InterPro"/>
</dbReference>
<dbReference type="CDD" id="cd03499">
    <property type="entry name" value="SQR_TypeC_SdhC"/>
    <property type="match status" value="1"/>
</dbReference>
<evidence type="ECO:0000256" key="7">
    <source>
        <dbReference type="ARBA" id="ARBA00022723"/>
    </source>
</evidence>
<dbReference type="InterPro" id="IPR018495">
    <property type="entry name" value="Succ_DH_cyt_bsu_CS"/>
</dbReference>
<dbReference type="Proteomes" id="UP000515317">
    <property type="component" value="Chromosome"/>
</dbReference>
<dbReference type="InterPro" id="IPR014314">
    <property type="entry name" value="Succ_DH_cytb556"/>
</dbReference>
<dbReference type="NCBIfam" id="TIGR02970">
    <property type="entry name" value="succ_dehyd_cytB"/>
    <property type="match status" value="1"/>
</dbReference>
<comment type="function">
    <text evidence="1">Membrane-anchoring subunit of succinate dehydrogenase (SDH).</text>
</comment>
<organism evidence="14 15">
    <name type="scientific">Terrihabitans soli</name>
    <dbReference type="NCBI Taxonomy" id="708113"/>
    <lineage>
        <taxon>Bacteria</taxon>
        <taxon>Pseudomonadati</taxon>
        <taxon>Pseudomonadota</taxon>
        <taxon>Alphaproteobacteria</taxon>
        <taxon>Hyphomicrobiales</taxon>
        <taxon>Terrihabitans</taxon>
    </lineage>
</organism>
<dbReference type="PANTHER" id="PTHR10978">
    <property type="entry name" value="SUCCINATE DEHYDROGENASE CYTOCHROME B560 SUBUNIT"/>
    <property type="match status" value="1"/>
</dbReference>
<evidence type="ECO:0000256" key="12">
    <source>
        <dbReference type="PIRSR" id="PIRSR000178-1"/>
    </source>
</evidence>
<evidence type="ECO:0000256" key="6">
    <source>
        <dbReference type="ARBA" id="ARBA00022692"/>
    </source>
</evidence>
<keyword evidence="9 12" id="KW-0408">Iron</keyword>
<evidence type="ECO:0000256" key="11">
    <source>
        <dbReference type="ARBA" id="ARBA00025912"/>
    </source>
</evidence>
<dbReference type="PROSITE" id="PS01000">
    <property type="entry name" value="SDH_CYT_1"/>
    <property type="match status" value="1"/>
</dbReference>
<evidence type="ECO:0000256" key="2">
    <source>
        <dbReference type="ARBA" id="ARBA00004141"/>
    </source>
</evidence>
<keyword evidence="15" id="KW-1185">Reference proteome</keyword>
<dbReference type="GO" id="GO:0046872">
    <property type="term" value="F:metal ion binding"/>
    <property type="evidence" value="ECO:0007669"/>
    <property type="project" value="UniProtKB-KW"/>
</dbReference>
<evidence type="ECO:0000256" key="5">
    <source>
        <dbReference type="ARBA" id="ARBA00022617"/>
    </source>
</evidence>
<dbReference type="PANTHER" id="PTHR10978:SF5">
    <property type="entry name" value="SUCCINATE DEHYDROGENASE CYTOCHROME B560 SUBUNIT, MITOCHONDRIAL"/>
    <property type="match status" value="1"/>
</dbReference>
<dbReference type="Pfam" id="PF01127">
    <property type="entry name" value="Sdh_cyt"/>
    <property type="match status" value="1"/>
</dbReference>
<comment type="subcellular location">
    <subcellularLocation>
        <location evidence="2">Membrane</location>
        <topology evidence="2">Multi-pass membrane protein</topology>
    </subcellularLocation>
</comment>
<evidence type="ECO:0000256" key="10">
    <source>
        <dbReference type="ARBA" id="ARBA00023136"/>
    </source>
</evidence>
<evidence type="ECO:0000313" key="15">
    <source>
        <dbReference type="Proteomes" id="UP000515317"/>
    </source>
</evidence>
<keyword evidence="10 13" id="KW-0472">Membrane</keyword>
<proteinExistence type="inferred from homology"/>
<comment type="cofactor">
    <cofactor evidence="12">
        <name>heme</name>
        <dbReference type="ChEBI" id="CHEBI:30413"/>
    </cofactor>
    <text evidence="12">The heme is bound between the two transmembrane subunits.</text>
</comment>
<evidence type="ECO:0000256" key="3">
    <source>
        <dbReference type="ARBA" id="ARBA00007244"/>
    </source>
</evidence>
<reference evidence="14 15" key="1">
    <citation type="submission" date="2020-08" db="EMBL/GenBank/DDBJ databases">
        <title>Genome sequence of Rhizobiales bacterium strain IZ6.</title>
        <authorList>
            <person name="Nakai R."/>
            <person name="Naganuma T."/>
        </authorList>
    </citation>
    <scope>NUCLEOTIDE SEQUENCE [LARGE SCALE GENOMIC DNA]</scope>
    <source>
        <strain evidence="14 15">IZ6</strain>
    </source>
</reference>
<keyword evidence="6 13" id="KW-0812">Transmembrane</keyword>
<evidence type="ECO:0000256" key="4">
    <source>
        <dbReference type="ARBA" id="ARBA00020076"/>
    </source>
</evidence>
<dbReference type="AlphaFoldDB" id="A0A6S6QKN5"/>
<feature type="transmembrane region" description="Helical" evidence="13">
    <location>
        <begin position="32"/>
        <end position="52"/>
    </location>
</feature>
<protein>
    <recommendedName>
        <fullName evidence="4">Succinate dehydrogenase cytochrome b556 subunit</fullName>
    </recommendedName>
</protein>
<dbReference type="InterPro" id="IPR034804">
    <property type="entry name" value="SQR/QFR_C/D"/>
</dbReference>
<feature type="transmembrane region" description="Helical" evidence="13">
    <location>
        <begin position="64"/>
        <end position="90"/>
    </location>
</feature>
<dbReference type="KEGG" id="tso:IZ6_01840"/>
<dbReference type="PIRSF" id="PIRSF000178">
    <property type="entry name" value="SDH_cyt_b560"/>
    <property type="match status" value="1"/>
</dbReference>
<dbReference type="RefSeq" id="WP_222876158.1">
    <property type="nucleotide sequence ID" value="NZ_AP023361.1"/>
</dbReference>
<keyword evidence="5 12" id="KW-0349">Heme</keyword>
<evidence type="ECO:0000256" key="1">
    <source>
        <dbReference type="ARBA" id="ARBA00004050"/>
    </source>
</evidence>
<dbReference type="PROSITE" id="PS01001">
    <property type="entry name" value="SDH_CYT_2"/>
    <property type="match status" value="1"/>
</dbReference>
<evidence type="ECO:0000256" key="13">
    <source>
        <dbReference type="SAM" id="Phobius"/>
    </source>
</evidence>
<name>A0A6S6QKN5_9HYPH</name>
<feature type="binding site" description="axial binding residue" evidence="12">
    <location>
        <position position="88"/>
    </location>
    <ligand>
        <name>heme</name>
        <dbReference type="ChEBI" id="CHEBI:30413"/>
        <note>ligand shared with second transmembrane subunit</note>
    </ligand>
    <ligandPart>
        <name>Fe</name>
        <dbReference type="ChEBI" id="CHEBI:18248"/>
    </ligandPart>
</feature>
<dbReference type="SUPFAM" id="SSF81343">
    <property type="entry name" value="Fumarate reductase respiratory complex transmembrane subunits"/>
    <property type="match status" value="1"/>
</dbReference>
<dbReference type="GO" id="GO:0006099">
    <property type="term" value="P:tricarboxylic acid cycle"/>
    <property type="evidence" value="ECO:0007669"/>
    <property type="project" value="InterPro"/>
</dbReference>
<sequence>MAEARHSGRLPERPLSPHLQIYRFTWTMVMSILHRATGCIAYFAVPGLVLYLGAVASGRDAYNLLAACAGSWLGILVLVGLSWSLIHHAIGGIRHIVWDTGTGLDRASRFLWAQGTLVGSVVLTVLLWLVIFLGAL</sequence>
<evidence type="ECO:0000313" key="14">
    <source>
        <dbReference type="EMBL" id="BCJ89449.1"/>
    </source>
</evidence>
<dbReference type="Gene3D" id="1.20.1300.10">
    <property type="entry name" value="Fumarate reductase/succinate dehydrogenase, transmembrane subunit"/>
    <property type="match status" value="1"/>
</dbReference>
<comment type="similarity">
    <text evidence="3">Belongs to the cytochrome b560 family.</text>
</comment>
<feature type="transmembrane region" description="Helical" evidence="13">
    <location>
        <begin position="110"/>
        <end position="135"/>
    </location>
</feature>
<dbReference type="EMBL" id="AP023361">
    <property type="protein sequence ID" value="BCJ89449.1"/>
    <property type="molecule type" value="Genomic_DNA"/>
</dbReference>
<accession>A0A6S6QKN5</accession>
<dbReference type="InterPro" id="IPR000701">
    <property type="entry name" value="SuccDH_FuR_B_TM-su"/>
</dbReference>
<comment type="subunit">
    <text evidence="11">Part of an enzyme complex containing four subunits: a flavoprotein, an iron-sulfur protein, plus two membrane-anchoring proteins, SdhC and SdhD. The complex can form homotrimers.</text>
</comment>
<keyword evidence="8 13" id="KW-1133">Transmembrane helix</keyword>